<dbReference type="EMBL" id="BNAH01000013">
    <property type="protein sequence ID" value="GHE98131.1"/>
    <property type="molecule type" value="Genomic_DNA"/>
</dbReference>
<proteinExistence type="predicted"/>
<gene>
    <name evidence="1" type="ORF">GCM10011501_29570</name>
</gene>
<evidence type="ECO:0000313" key="1">
    <source>
        <dbReference type="EMBL" id="GHE98131.1"/>
    </source>
</evidence>
<dbReference type="Proteomes" id="UP000626370">
    <property type="component" value="Unassembled WGS sequence"/>
</dbReference>
<comment type="caution">
    <text evidence="1">The sequence shown here is derived from an EMBL/GenBank/DDBJ whole genome shotgun (WGS) entry which is preliminary data.</text>
</comment>
<protein>
    <recommendedName>
        <fullName evidence="3">IS1 family transposase</fullName>
    </recommendedName>
</protein>
<organism evidence="1 2">
    <name type="scientific">Thalassotalea profundi</name>
    <dbReference type="NCBI Taxonomy" id="2036687"/>
    <lineage>
        <taxon>Bacteria</taxon>
        <taxon>Pseudomonadati</taxon>
        <taxon>Pseudomonadota</taxon>
        <taxon>Gammaproteobacteria</taxon>
        <taxon>Alteromonadales</taxon>
        <taxon>Colwelliaceae</taxon>
        <taxon>Thalassotalea</taxon>
    </lineage>
</organism>
<keyword evidence="2" id="KW-1185">Reference proteome</keyword>
<accession>A0ABQ3J1F5</accession>
<evidence type="ECO:0008006" key="3">
    <source>
        <dbReference type="Google" id="ProtNLM"/>
    </source>
</evidence>
<evidence type="ECO:0000313" key="2">
    <source>
        <dbReference type="Proteomes" id="UP000626370"/>
    </source>
</evidence>
<name>A0ABQ3J1F5_9GAMM</name>
<reference evidence="2" key="1">
    <citation type="journal article" date="2019" name="Int. J. Syst. Evol. Microbiol.">
        <title>The Global Catalogue of Microorganisms (GCM) 10K type strain sequencing project: providing services to taxonomists for standard genome sequencing and annotation.</title>
        <authorList>
            <consortium name="The Broad Institute Genomics Platform"/>
            <consortium name="The Broad Institute Genome Sequencing Center for Infectious Disease"/>
            <person name="Wu L."/>
            <person name="Ma J."/>
        </authorList>
    </citation>
    <scope>NUCLEOTIDE SEQUENCE [LARGE SCALE GENOMIC DNA]</scope>
    <source>
        <strain evidence="2">CGMCC 1.15922</strain>
    </source>
</reference>
<sequence>MRKKSSQKDWPSFPEPYKGLQVNCCKFTKCENFGISPEDATHRALSDENFNGNVPERQVTKHHPLYGTSGSGKNEAALVCKACKNRIANGELVQATYMLKSNQAVIEEYERLSRYLEVEKPKCTNPDCPTYTVEFFEPSVKKRGYTGAGTPRYECNHCGKTLTIGKQTRKQKRPEINIRLFDLILMHTPLRRIIKHLDISPQTLYDKIDFIHNQCLKFVAERERKLVEGKLQLDRLYLATDRQVQTTNWTKREDKRNTELYGISTACLKTSYIFAFNFNFEERLTQSEIELLADTYNDHEKPKHHRYTARIWLEHEFALATKQKSKVSESQSSNLQEQVALKIEQELSSSDLTSSEHIDGDVKLPSKGVLVHNEYTMMAHFLLVKRLTEYAGKTRFYMDQDTGMKTAYLSIFKDDILKGLSDGFLVRASKNLSVDEKRKAVRATNRVIKKRTGIPRQDLSNKEFRTVVNEMILERLDKLQVIKHSPEKWLEYPVATLPEPAKLVAAITNISRYDEKHQANLYRKASLHAVDRFFMHVRRSVNLLERPHSSATNRSRTWHGYAPYNPAMLTKMADIYRVYYNYVNKNDKGETPAMRLGLAKGPVTVEKIIYFGKYQKDKD</sequence>